<evidence type="ECO:0000259" key="11">
    <source>
        <dbReference type="PROSITE" id="PS50927"/>
    </source>
</evidence>
<dbReference type="Pfam" id="PF08276">
    <property type="entry name" value="PAN_2"/>
    <property type="match status" value="1"/>
</dbReference>
<dbReference type="InterPro" id="IPR000858">
    <property type="entry name" value="S_locus_glycoprot_dom"/>
</dbReference>
<dbReference type="InterPro" id="IPR003609">
    <property type="entry name" value="Pan_app"/>
</dbReference>
<dbReference type="PROSITE" id="PS50026">
    <property type="entry name" value="EGF_3"/>
    <property type="match status" value="1"/>
</dbReference>
<evidence type="ECO:0000256" key="1">
    <source>
        <dbReference type="ARBA" id="ARBA00003061"/>
    </source>
</evidence>
<evidence type="ECO:0000256" key="9">
    <source>
        <dbReference type="SAM" id="SignalP"/>
    </source>
</evidence>
<protein>
    <recommendedName>
        <fullName evidence="2">non-specific serine/threonine protein kinase</fullName>
        <ecNumber evidence="2">2.7.11.1</ecNumber>
    </recommendedName>
</protein>
<evidence type="ECO:0000256" key="4">
    <source>
        <dbReference type="ARBA" id="ARBA00023157"/>
    </source>
</evidence>
<dbReference type="CDD" id="cd00028">
    <property type="entry name" value="B_lectin"/>
    <property type="match status" value="1"/>
</dbReference>
<dbReference type="InterPro" id="IPR035446">
    <property type="entry name" value="SLSG/EP1"/>
</dbReference>
<organism evidence="13 14">
    <name type="scientific">Vitis vinifera</name>
    <name type="common">Grape</name>
    <dbReference type="NCBI Taxonomy" id="29760"/>
    <lineage>
        <taxon>Eukaryota</taxon>
        <taxon>Viridiplantae</taxon>
        <taxon>Streptophyta</taxon>
        <taxon>Embryophyta</taxon>
        <taxon>Tracheophyta</taxon>
        <taxon>Spermatophyta</taxon>
        <taxon>Magnoliopsida</taxon>
        <taxon>eudicotyledons</taxon>
        <taxon>Gunneridae</taxon>
        <taxon>Pentapetalae</taxon>
        <taxon>rosids</taxon>
        <taxon>Vitales</taxon>
        <taxon>Vitaceae</taxon>
        <taxon>Viteae</taxon>
        <taxon>Vitis</taxon>
    </lineage>
</organism>
<dbReference type="PROSITE" id="PS50927">
    <property type="entry name" value="BULB_LECTIN"/>
    <property type="match status" value="1"/>
</dbReference>
<evidence type="ECO:0000256" key="8">
    <source>
        <dbReference type="PROSITE-ProRule" id="PRU00076"/>
    </source>
</evidence>
<dbReference type="PIRSF" id="PIRSF002686">
    <property type="entry name" value="SLG"/>
    <property type="match status" value="1"/>
</dbReference>
<gene>
    <name evidence="13" type="ORF">VitviT2T_014930</name>
</gene>
<proteinExistence type="predicted"/>
<dbReference type="PANTHER" id="PTHR32444">
    <property type="entry name" value="BULB-TYPE LECTIN DOMAIN-CONTAINING PROTEIN"/>
    <property type="match status" value="1"/>
</dbReference>
<keyword evidence="4" id="KW-1015">Disulfide bond</keyword>
<keyword evidence="8" id="KW-0245">EGF-like domain</keyword>
<evidence type="ECO:0000256" key="5">
    <source>
        <dbReference type="ARBA" id="ARBA00023180"/>
    </source>
</evidence>
<evidence type="ECO:0000313" key="13">
    <source>
        <dbReference type="EMBL" id="WJZ96224.1"/>
    </source>
</evidence>
<reference evidence="13 14" key="1">
    <citation type="journal article" date="2023" name="Hortic Res">
        <title>The complete reference genome for grapevine (Vitis vinifera L.) genetics and breeding.</title>
        <authorList>
            <person name="Shi X."/>
            <person name="Cao S."/>
            <person name="Wang X."/>
            <person name="Huang S."/>
            <person name="Wang Y."/>
            <person name="Liu Z."/>
            <person name="Liu W."/>
            <person name="Leng X."/>
            <person name="Peng Y."/>
            <person name="Wang N."/>
            <person name="Wang Y."/>
            <person name="Ma Z."/>
            <person name="Xu X."/>
            <person name="Zhang F."/>
            <person name="Xue H."/>
            <person name="Zhong H."/>
            <person name="Wang Y."/>
            <person name="Zhang K."/>
            <person name="Velt A."/>
            <person name="Avia K."/>
            <person name="Holtgrawe D."/>
            <person name="Grimplet J."/>
            <person name="Matus J.T."/>
            <person name="Ware D."/>
            <person name="Wu X."/>
            <person name="Wang H."/>
            <person name="Liu C."/>
            <person name="Fang Y."/>
            <person name="Rustenholz C."/>
            <person name="Cheng Z."/>
            <person name="Xiao H."/>
            <person name="Zhou Y."/>
        </authorList>
    </citation>
    <scope>NUCLEOTIDE SEQUENCE [LARGE SCALE GENOMIC DNA]</scope>
    <source>
        <strain evidence="14">cv. Pinot noir / PN40024</strain>
        <tissue evidence="13">Leaf</tissue>
    </source>
</reference>
<keyword evidence="5" id="KW-0325">Glycoprotein</keyword>
<dbReference type="Proteomes" id="UP001227230">
    <property type="component" value="Chromosome 10"/>
</dbReference>
<feature type="chain" id="PRO_5046566389" description="non-specific serine/threonine protein kinase" evidence="9">
    <location>
        <begin position="26"/>
        <end position="445"/>
    </location>
</feature>
<name>A0ABY9CMG2_VITVI</name>
<evidence type="ECO:0000256" key="6">
    <source>
        <dbReference type="ARBA" id="ARBA00047899"/>
    </source>
</evidence>
<dbReference type="SUPFAM" id="SSF51110">
    <property type="entry name" value="alpha-D-mannose-specific plant lectins"/>
    <property type="match status" value="1"/>
</dbReference>
<dbReference type="Gene3D" id="2.90.10.10">
    <property type="entry name" value="Bulb-type lectin domain"/>
    <property type="match status" value="1"/>
</dbReference>
<keyword evidence="14" id="KW-1185">Reference proteome</keyword>
<dbReference type="CDD" id="cd01098">
    <property type="entry name" value="PAN_AP_plant"/>
    <property type="match status" value="1"/>
</dbReference>
<dbReference type="SMART" id="SM00473">
    <property type="entry name" value="PAN_AP"/>
    <property type="match status" value="1"/>
</dbReference>
<comment type="catalytic activity">
    <reaction evidence="6">
        <text>L-threonyl-[protein] + ATP = O-phospho-L-threonyl-[protein] + ADP + H(+)</text>
        <dbReference type="Rhea" id="RHEA:46608"/>
        <dbReference type="Rhea" id="RHEA-COMP:11060"/>
        <dbReference type="Rhea" id="RHEA-COMP:11605"/>
        <dbReference type="ChEBI" id="CHEBI:15378"/>
        <dbReference type="ChEBI" id="CHEBI:30013"/>
        <dbReference type="ChEBI" id="CHEBI:30616"/>
        <dbReference type="ChEBI" id="CHEBI:61977"/>
        <dbReference type="ChEBI" id="CHEBI:456216"/>
        <dbReference type="EC" id="2.7.11.1"/>
    </reaction>
</comment>
<sequence length="445" mass="49436">MEMGVAGVFALWYIFLASISSTTAATDTLGPGQYLRDNQTLVSSSQRFELGFFSPGNSGNRYLGIWYKNLPLTVVWVANRNRSIAGSSGALSVTSAGELLLRNGTELVWSSNSTSPANGAVVLQLLDSGNLVVRDGSDTSDDYVWESFDYPSDTLLPTMKLGWKLKTGLHMYLTSWKNADDPSAGDFSYSLDAPDSPQLVVRKGSDKQYRWGPWDGVRFSGSQEFRANPVFTPKFFSDTEEVYYTFIVTDKSALSRSIVTQFGLIQYLYWNNGTKEWSTTVTLQRDNCDRYGMCGPYGNCYSGDPSCRCMKGFSPKSPQSWDMLDWSGGCARKRELDCNKGDGFVKYKPLKLPDNSHLWGNSSLSSEDCRAKCLRNCSCMAYTIINVHGNGGDCVAWFGDLVDMKDFSEGGEELYIRMARSEIGKYHLPVMRSFLSLELAASSSF</sequence>
<evidence type="ECO:0000256" key="3">
    <source>
        <dbReference type="ARBA" id="ARBA00022729"/>
    </source>
</evidence>
<feature type="domain" description="Apple" evidence="12">
    <location>
        <begin position="338"/>
        <end position="419"/>
    </location>
</feature>
<dbReference type="PANTHER" id="PTHR32444:SF185">
    <property type="entry name" value="RECEPTOR-LIKE SERINE_THREONINE-PROTEIN KINASE"/>
    <property type="match status" value="1"/>
</dbReference>
<comment type="catalytic activity">
    <reaction evidence="7">
        <text>L-seryl-[protein] + ATP = O-phospho-L-seryl-[protein] + ADP + H(+)</text>
        <dbReference type="Rhea" id="RHEA:17989"/>
        <dbReference type="Rhea" id="RHEA-COMP:9863"/>
        <dbReference type="Rhea" id="RHEA-COMP:11604"/>
        <dbReference type="ChEBI" id="CHEBI:15378"/>
        <dbReference type="ChEBI" id="CHEBI:29999"/>
        <dbReference type="ChEBI" id="CHEBI:30616"/>
        <dbReference type="ChEBI" id="CHEBI:83421"/>
        <dbReference type="ChEBI" id="CHEBI:456216"/>
        <dbReference type="EC" id="2.7.11.1"/>
    </reaction>
</comment>
<feature type="domain" description="Bulb-type lectin" evidence="11">
    <location>
        <begin position="26"/>
        <end position="146"/>
    </location>
</feature>
<dbReference type="EMBL" id="CP126657">
    <property type="protein sequence ID" value="WJZ96224.1"/>
    <property type="molecule type" value="Genomic_DNA"/>
</dbReference>
<evidence type="ECO:0000259" key="10">
    <source>
        <dbReference type="PROSITE" id="PS50026"/>
    </source>
</evidence>
<dbReference type="EC" id="2.7.11.1" evidence="2"/>
<dbReference type="InterPro" id="IPR036426">
    <property type="entry name" value="Bulb-type_lectin_dom_sf"/>
</dbReference>
<dbReference type="Pfam" id="PF00954">
    <property type="entry name" value="S_locus_glycop"/>
    <property type="match status" value="1"/>
</dbReference>
<dbReference type="InterPro" id="IPR000742">
    <property type="entry name" value="EGF"/>
</dbReference>
<dbReference type="InterPro" id="IPR001480">
    <property type="entry name" value="Bulb-type_lectin_dom"/>
</dbReference>
<keyword evidence="3 9" id="KW-0732">Signal</keyword>
<dbReference type="PROSITE" id="PS50948">
    <property type="entry name" value="PAN"/>
    <property type="match status" value="1"/>
</dbReference>
<dbReference type="Gene3D" id="3.50.4.10">
    <property type="entry name" value="Hepatocyte Growth Factor"/>
    <property type="match status" value="1"/>
</dbReference>
<comment type="function">
    <text evidence="1">Involved in sporophytic self-incompatibility system (the inability of flowering plants to achieve self-fertilization).</text>
</comment>
<accession>A0ABY9CMG2</accession>
<evidence type="ECO:0000259" key="12">
    <source>
        <dbReference type="PROSITE" id="PS50948"/>
    </source>
</evidence>
<evidence type="ECO:0000313" key="14">
    <source>
        <dbReference type="Proteomes" id="UP001227230"/>
    </source>
</evidence>
<dbReference type="Pfam" id="PF01453">
    <property type="entry name" value="B_lectin"/>
    <property type="match status" value="1"/>
</dbReference>
<feature type="domain" description="EGF-like" evidence="10">
    <location>
        <begin position="284"/>
        <end position="319"/>
    </location>
</feature>
<evidence type="ECO:0000256" key="2">
    <source>
        <dbReference type="ARBA" id="ARBA00012513"/>
    </source>
</evidence>
<dbReference type="SMART" id="SM00108">
    <property type="entry name" value="B_lectin"/>
    <property type="match status" value="1"/>
</dbReference>
<evidence type="ECO:0000256" key="7">
    <source>
        <dbReference type="ARBA" id="ARBA00048679"/>
    </source>
</evidence>
<comment type="caution">
    <text evidence="8">Lacks conserved residue(s) required for the propagation of feature annotation.</text>
</comment>
<feature type="signal peptide" evidence="9">
    <location>
        <begin position="1"/>
        <end position="25"/>
    </location>
</feature>